<accession>A0A7S1NH01</accession>
<reference evidence="5" key="1">
    <citation type="submission" date="2021-01" db="EMBL/GenBank/DDBJ databases">
        <authorList>
            <person name="Corre E."/>
            <person name="Pelletier E."/>
            <person name="Niang G."/>
            <person name="Scheremetjew M."/>
            <person name="Finn R."/>
            <person name="Kale V."/>
            <person name="Holt S."/>
            <person name="Cochrane G."/>
            <person name="Meng A."/>
            <person name="Brown T."/>
            <person name="Cohen L."/>
        </authorList>
    </citation>
    <scope>NUCLEOTIDE SEQUENCE</scope>
    <source>
        <strain evidence="5">NIES-381</strain>
    </source>
</reference>
<dbReference type="Gene3D" id="3.40.50.2300">
    <property type="match status" value="1"/>
</dbReference>
<evidence type="ECO:0000256" key="2">
    <source>
        <dbReference type="ARBA" id="ARBA00023012"/>
    </source>
</evidence>
<evidence type="ECO:0000313" key="5">
    <source>
        <dbReference type="EMBL" id="CAD9019183.1"/>
    </source>
</evidence>
<dbReference type="AlphaFoldDB" id="A0A7S1NH01"/>
<dbReference type="InterPro" id="IPR011006">
    <property type="entry name" value="CheY-like_superfamily"/>
</dbReference>
<feature type="modified residue" description="4-aspartylphosphate" evidence="3">
    <location>
        <position position="29"/>
    </location>
</feature>
<dbReference type="InterPro" id="IPR001789">
    <property type="entry name" value="Sig_transdc_resp-reg_receiver"/>
</dbReference>
<organism evidence="5">
    <name type="scientific">Eutreptiella gymnastica</name>
    <dbReference type="NCBI Taxonomy" id="73025"/>
    <lineage>
        <taxon>Eukaryota</taxon>
        <taxon>Discoba</taxon>
        <taxon>Euglenozoa</taxon>
        <taxon>Euglenida</taxon>
        <taxon>Spirocuta</taxon>
        <taxon>Euglenophyceae</taxon>
        <taxon>Eutreptiales</taxon>
        <taxon>Eutreptiaceae</taxon>
        <taxon>Eutreptiella</taxon>
    </lineage>
</organism>
<dbReference type="GO" id="GO:0000160">
    <property type="term" value="P:phosphorelay signal transduction system"/>
    <property type="evidence" value="ECO:0007669"/>
    <property type="project" value="UniProtKB-KW"/>
</dbReference>
<dbReference type="SUPFAM" id="SSF52172">
    <property type="entry name" value="CheY-like"/>
    <property type="match status" value="1"/>
</dbReference>
<evidence type="ECO:0000256" key="3">
    <source>
        <dbReference type="PROSITE-ProRule" id="PRU00169"/>
    </source>
</evidence>
<gene>
    <name evidence="5" type="ORF">EGYM00392_LOCUS30297</name>
</gene>
<feature type="domain" description="Response regulatory" evidence="4">
    <location>
        <begin position="1"/>
        <end position="95"/>
    </location>
</feature>
<evidence type="ECO:0000259" key="4">
    <source>
        <dbReference type="PROSITE" id="PS50110"/>
    </source>
</evidence>
<dbReference type="EMBL" id="HBGA01081277">
    <property type="protein sequence ID" value="CAD9019183.1"/>
    <property type="molecule type" value="Transcribed_RNA"/>
</dbReference>
<dbReference type="Pfam" id="PF00072">
    <property type="entry name" value="Response_reg"/>
    <property type="match status" value="1"/>
</dbReference>
<sequence>MTCDTAVNGKVACAMLEGQVNVYDAVFMDLRMPIMDGIMATKHIRTKLLMNIPIIAFSAEIGAETKNKVMDAGANELLSKPVSKGILLAALKRVGVCTG</sequence>
<keyword evidence="2" id="KW-0902">Two-component regulatory system</keyword>
<dbReference type="PANTHER" id="PTHR45339">
    <property type="entry name" value="HYBRID SIGNAL TRANSDUCTION HISTIDINE KINASE J"/>
    <property type="match status" value="1"/>
</dbReference>
<proteinExistence type="predicted"/>
<dbReference type="SMART" id="SM00448">
    <property type="entry name" value="REC"/>
    <property type="match status" value="1"/>
</dbReference>
<dbReference type="CDD" id="cd17546">
    <property type="entry name" value="REC_hyHK_CKI1_RcsC-like"/>
    <property type="match status" value="1"/>
</dbReference>
<evidence type="ECO:0000256" key="1">
    <source>
        <dbReference type="ARBA" id="ARBA00022553"/>
    </source>
</evidence>
<protein>
    <recommendedName>
        <fullName evidence="4">Response regulatory domain-containing protein</fullName>
    </recommendedName>
</protein>
<keyword evidence="1 3" id="KW-0597">Phosphoprotein</keyword>
<dbReference type="PROSITE" id="PS50110">
    <property type="entry name" value="RESPONSE_REGULATORY"/>
    <property type="match status" value="1"/>
</dbReference>
<dbReference type="PANTHER" id="PTHR45339:SF1">
    <property type="entry name" value="HYBRID SIGNAL TRANSDUCTION HISTIDINE KINASE J"/>
    <property type="match status" value="1"/>
</dbReference>
<name>A0A7S1NH01_9EUGL</name>